<dbReference type="PANTHER" id="PTHR30518:SF2">
    <property type="entry name" value="ENDOLYTIC MUREIN TRANSGLYCOSYLASE"/>
    <property type="match status" value="1"/>
</dbReference>
<dbReference type="GO" id="GO:0009252">
    <property type="term" value="P:peptidoglycan biosynthetic process"/>
    <property type="evidence" value="ECO:0007669"/>
    <property type="project" value="UniProtKB-UniRule"/>
</dbReference>
<dbReference type="AlphaFoldDB" id="A0A1M5HDR0"/>
<accession>A0A1M5HDR0</accession>
<dbReference type="GO" id="GO:0071555">
    <property type="term" value="P:cell wall organization"/>
    <property type="evidence" value="ECO:0007669"/>
    <property type="project" value="UniProtKB-KW"/>
</dbReference>
<feature type="transmembrane region" description="Helical" evidence="7">
    <location>
        <begin position="34"/>
        <end position="55"/>
    </location>
</feature>
<dbReference type="InterPro" id="IPR003770">
    <property type="entry name" value="MLTG-like"/>
</dbReference>
<evidence type="ECO:0000256" key="7">
    <source>
        <dbReference type="HAMAP-Rule" id="MF_02065"/>
    </source>
</evidence>
<comment type="subcellular location">
    <subcellularLocation>
        <location evidence="7">Cell membrane</location>
        <topology evidence="7">Single-pass membrane protein</topology>
    </subcellularLocation>
</comment>
<dbReference type="HAMAP" id="MF_02065">
    <property type="entry name" value="MltG"/>
    <property type="match status" value="1"/>
</dbReference>
<name>A0A1M5HDR0_STRHI</name>
<dbReference type="EMBL" id="FQVN01000006">
    <property type="protein sequence ID" value="SHG14028.1"/>
    <property type="molecule type" value="Genomic_DNA"/>
</dbReference>
<keyword evidence="4 7" id="KW-0472">Membrane</keyword>
<dbReference type="EC" id="4.2.2.29" evidence="7"/>
<evidence type="ECO:0000256" key="3">
    <source>
        <dbReference type="ARBA" id="ARBA00022989"/>
    </source>
</evidence>
<keyword evidence="5 7" id="KW-0456">Lyase</keyword>
<proteinExistence type="inferred from homology"/>
<comment type="function">
    <text evidence="7">Functions as a peptidoglycan terminase that cleaves nascent peptidoglycan strands endolytically to terminate their elongation.</text>
</comment>
<evidence type="ECO:0000256" key="5">
    <source>
        <dbReference type="ARBA" id="ARBA00023239"/>
    </source>
</evidence>
<keyword evidence="2 7" id="KW-0812">Transmembrane</keyword>
<evidence type="ECO:0000313" key="9">
    <source>
        <dbReference type="EMBL" id="SHG14028.1"/>
    </source>
</evidence>
<keyword evidence="6 7" id="KW-0961">Cell wall biogenesis/degradation</keyword>
<sequence length="402" mass="43006">MTDDLGLFADTTDDAGAGSAEDPAARGRGKRRRITTIAVAVAGLLIIAGGGWYAMSLFGGFGGYEDFEGAGEQDVVVRVENGDLLAKIGNRLTQQGVVGSVKAFTKAAEKNAKASGVQAGYYVLKTKMSGEAAVTRLVDPKARVGAFEVRGGQQLDDTTDNAGKIYEGILTKISKASCATLNGKETCVPVDQLRAAAEQADPASLGVPGWALPSVAKAEPKRRLEGLVVPGNYDVKPGSDAEELLREVLKISSLRLQAAGLPDSTADSGFSPYEVLVMASLVEREALTKDFGKVGRVIYNRLAENHKLEFDSTVNYLLFKQHIATDDNARRQQSPYNTYESRGLPPTPISAPSKQAIEAATKPEPGKWFYFVACEKDGTTCFAVTYPEQQENERKARANGVF</sequence>
<evidence type="ECO:0000256" key="8">
    <source>
        <dbReference type="SAM" id="MobiDB-lite"/>
    </source>
</evidence>
<organism evidence="9 10">
    <name type="scientific">Streptoalloteichus hindustanus</name>
    <dbReference type="NCBI Taxonomy" id="2017"/>
    <lineage>
        <taxon>Bacteria</taxon>
        <taxon>Bacillati</taxon>
        <taxon>Actinomycetota</taxon>
        <taxon>Actinomycetes</taxon>
        <taxon>Pseudonocardiales</taxon>
        <taxon>Pseudonocardiaceae</taxon>
        <taxon>Streptoalloteichus</taxon>
    </lineage>
</organism>
<reference evidence="9 10" key="1">
    <citation type="submission" date="2016-11" db="EMBL/GenBank/DDBJ databases">
        <authorList>
            <person name="Jaros S."/>
            <person name="Januszkiewicz K."/>
            <person name="Wedrychowicz H."/>
        </authorList>
    </citation>
    <scope>NUCLEOTIDE SEQUENCE [LARGE SCALE GENOMIC DNA]</scope>
    <source>
        <strain evidence="9 10">DSM 44523</strain>
    </source>
</reference>
<keyword evidence="3 7" id="KW-1133">Transmembrane helix</keyword>
<dbReference type="Proteomes" id="UP000184501">
    <property type="component" value="Unassembled WGS sequence"/>
</dbReference>
<dbReference type="STRING" id="2017.SAMN05444320_106518"/>
<comment type="catalytic activity">
    <reaction evidence="7">
        <text>a peptidoglycan chain = a peptidoglycan chain with N-acetyl-1,6-anhydromuramyl-[peptide] at the reducing end + a peptidoglycan chain with N-acetylglucosamine at the non-reducing end.</text>
        <dbReference type="EC" id="4.2.2.29"/>
    </reaction>
</comment>
<feature type="site" description="Important for catalytic activity" evidence="7">
    <location>
        <position position="285"/>
    </location>
</feature>
<feature type="region of interest" description="Disordered" evidence="8">
    <location>
        <begin position="1"/>
        <end position="27"/>
    </location>
</feature>
<evidence type="ECO:0000256" key="6">
    <source>
        <dbReference type="ARBA" id="ARBA00023316"/>
    </source>
</evidence>
<dbReference type="Gene3D" id="3.30.1490.480">
    <property type="entry name" value="Endolytic murein transglycosylase"/>
    <property type="match status" value="1"/>
</dbReference>
<protein>
    <recommendedName>
        <fullName evidence="7">Endolytic murein transglycosylase</fullName>
        <ecNumber evidence="7">4.2.2.29</ecNumber>
    </recommendedName>
    <alternativeName>
        <fullName evidence="7">Peptidoglycan lytic transglycosylase</fullName>
    </alternativeName>
    <alternativeName>
        <fullName evidence="7">Peptidoglycan polymerization terminase</fullName>
    </alternativeName>
</protein>
<evidence type="ECO:0000256" key="1">
    <source>
        <dbReference type="ARBA" id="ARBA00022475"/>
    </source>
</evidence>
<evidence type="ECO:0000313" key="10">
    <source>
        <dbReference type="Proteomes" id="UP000184501"/>
    </source>
</evidence>
<keyword evidence="1 7" id="KW-1003">Cell membrane</keyword>
<dbReference type="RefSeq" id="WP_073485876.1">
    <property type="nucleotide sequence ID" value="NZ_FQVN01000006.1"/>
</dbReference>
<dbReference type="Pfam" id="PF02618">
    <property type="entry name" value="YceG"/>
    <property type="match status" value="1"/>
</dbReference>
<dbReference type="GO" id="GO:0005886">
    <property type="term" value="C:plasma membrane"/>
    <property type="evidence" value="ECO:0007669"/>
    <property type="project" value="UniProtKB-SubCell"/>
</dbReference>
<gene>
    <name evidence="7" type="primary">mltG</name>
    <name evidence="9" type="ORF">SAMN05444320_106518</name>
</gene>
<comment type="similarity">
    <text evidence="7">Belongs to the transglycosylase MltG family.</text>
</comment>
<dbReference type="PANTHER" id="PTHR30518">
    <property type="entry name" value="ENDOLYTIC MUREIN TRANSGLYCOSYLASE"/>
    <property type="match status" value="1"/>
</dbReference>
<dbReference type="OrthoDB" id="9814591at2"/>
<evidence type="ECO:0000256" key="2">
    <source>
        <dbReference type="ARBA" id="ARBA00022692"/>
    </source>
</evidence>
<dbReference type="GO" id="GO:0008932">
    <property type="term" value="F:lytic endotransglycosylase activity"/>
    <property type="evidence" value="ECO:0007669"/>
    <property type="project" value="UniProtKB-UniRule"/>
</dbReference>
<evidence type="ECO:0000256" key="4">
    <source>
        <dbReference type="ARBA" id="ARBA00023136"/>
    </source>
</evidence>
<keyword evidence="10" id="KW-1185">Reference proteome</keyword>